<reference evidence="1" key="2">
    <citation type="submission" date="2021-04" db="EMBL/GenBank/DDBJ databases">
        <authorList>
            <person name="Gilroy R."/>
        </authorList>
    </citation>
    <scope>NUCLEOTIDE SEQUENCE</scope>
    <source>
        <strain evidence="1">CHK187-11901</strain>
    </source>
</reference>
<evidence type="ECO:0000313" key="1">
    <source>
        <dbReference type="EMBL" id="HJC35947.1"/>
    </source>
</evidence>
<dbReference type="Proteomes" id="UP000823896">
    <property type="component" value="Unassembled WGS sequence"/>
</dbReference>
<evidence type="ECO:0000313" key="2">
    <source>
        <dbReference type="Proteomes" id="UP000823896"/>
    </source>
</evidence>
<gene>
    <name evidence="1" type="ORF">H9702_02300</name>
</gene>
<dbReference type="EMBL" id="DWWM01000012">
    <property type="protein sequence ID" value="HJC35947.1"/>
    <property type="molecule type" value="Genomic_DNA"/>
</dbReference>
<comment type="caution">
    <text evidence="1">The sequence shown here is derived from an EMBL/GenBank/DDBJ whole genome shotgun (WGS) entry which is preliminary data.</text>
</comment>
<protein>
    <submittedName>
        <fullName evidence="1">Uncharacterized protein</fullName>
    </submittedName>
</protein>
<reference evidence="1" key="1">
    <citation type="journal article" date="2021" name="PeerJ">
        <title>Extensive microbial diversity within the chicken gut microbiome revealed by metagenomics and culture.</title>
        <authorList>
            <person name="Gilroy R."/>
            <person name="Ravi A."/>
            <person name="Getino M."/>
            <person name="Pursley I."/>
            <person name="Horton D.L."/>
            <person name="Alikhan N.F."/>
            <person name="Baker D."/>
            <person name="Gharbi K."/>
            <person name="Hall N."/>
            <person name="Watson M."/>
            <person name="Adriaenssens E.M."/>
            <person name="Foster-Nyarko E."/>
            <person name="Jarju S."/>
            <person name="Secka A."/>
            <person name="Antonio M."/>
            <person name="Oren A."/>
            <person name="Chaudhuri R.R."/>
            <person name="La Ragione R."/>
            <person name="Hildebrand F."/>
            <person name="Pallen M.J."/>
        </authorList>
    </citation>
    <scope>NUCLEOTIDE SEQUENCE</scope>
    <source>
        <strain evidence="1">CHK187-11901</strain>
    </source>
</reference>
<name>A0A9D2NQ52_9FIRM</name>
<dbReference type="AlphaFoldDB" id="A0A9D2NQ52"/>
<proteinExistence type="predicted"/>
<organism evidence="1 2">
    <name type="scientific">Candidatus Merdibacter merdavium</name>
    <dbReference type="NCBI Taxonomy" id="2838692"/>
    <lineage>
        <taxon>Bacteria</taxon>
        <taxon>Bacillati</taxon>
        <taxon>Bacillota</taxon>
        <taxon>Erysipelotrichia</taxon>
        <taxon>Erysipelotrichales</taxon>
        <taxon>Erysipelotrichaceae</taxon>
        <taxon>Merdibacter</taxon>
    </lineage>
</organism>
<accession>A0A9D2NQ52</accession>
<sequence length="88" mass="10154">MIFFLAAGSYYDADLRIDVVRQTYDLLRQNEIDEYWLQYLYCVHLRNGDIASWVDRGVKGISKEEKDMLVQAARKIRNGALHGSTLGV</sequence>